<reference evidence="2 3" key="1">
    <citation type="submission" date="2019-11" db="EMBL/GenBank/DDBJ databases">
        <title>Type strains purchased from KCTC, JCM and DSMZ.</title>
        <authorList>
            <person name="Lu H."/>
        </authorList>
    </citation>
    <scope>NUCLEOTIDE SEQUENCE [LARGE SCALE GENOMIC DNA]</scope>
    <source>
        <strain evidence="2 3">KCTC 42409</strain>
    </source>
</reference>
<evidence type="ECO:0000313" key="3">
    <source>
        <dbReference type="Proteomes" id="UP000484015"/>
    </source>
</evidence>
<dbReference type="InterPro" id="IPR019253">
    <property type="entry name" value="DUF2244_TM"/>
</dbReference>
<gene>
    <name evidence="2" type="ORF">GM668_26355</name>
</gene>
<keyword evidence="1" id="KW-0472">Membrane</keyword>
<sequence length="156" mass="17556">MPRSMDDRREKREWLLRRNCSLSPRQTLVAYLALCALSLTVALAFLLQGVWQVLIFTMVELAAVTTAFILYARHAADYEHIVLTAGSLLVERVSAGRTSQTVLEPYFTRVAKPDSPRSLVQLEAKGTTLQVGSFAPAAQRRRLADELQQALRDQKR</sequence>
<protein>
    <submittedName>
        <fullName evidence="2">DUF2244 domain-containing protein</fullName>
    </submittedName>
</protein>
<evidence type="ECO:0000256" key="1">
    <source>
        <dbReference type="SAM" id="Phobius"/>
    </source>
</evidence>
<keyword evidence="1" id="KW-1133">Transmembrane helix</keyword>
<dbReference type="EMBL" id="WNLA01000027">
    <property type="protein sequence ID" value="MTW05604.1"/>
    <property type="molecule type" value="Genomic_DNA"/>
</dbReference>
<feature type="transmembrane region" description="Helical" evidence="1">
    <location>
        <begin position="53"/>
        <end position="72"/>
    </location>
</feature>
<feature type="transmembrane region" description="Helical" evidence="1">
    <location>
        <begin position="28"/>
        <end position="47"/>
    </location>
</feature>
<dbReference type="RefSeq" id="WP_155441953.1">
    <property type="nucleotide sequence ID" value="NZ_WNLA01000027.1"/>
</dbReference>
<comment type="caution">
    <text evidence="2">The sequence shown here is derived from an EMBL/GenBank/DDBJ whole genome shotgun (WGS) entry which is preliminary data.</text>
</comment>
<dbReference type="OrthoDB" id="9091577at2"/>
<proteinExistence type="predicted"/>
<keyword evidence="1" id="KW-0812">Transmembrane</keyword>
<name>A0A6L6Q805_9BURK</name>
<organism evidence="2 3">
    <name type="scientific">Pseudoduganella ginsengisoli</name>
    <dbReference type="NCBI Taxonomy" id="1462440"/>
    <lineage>
        <taxon>Bacteria</taxon>
        <taxon>Pseudomonadati</taxon>
        <taxon>Pseudomonadota</taxon>
        <taxon>Betaproteobacteria</taxon>
        <taxon>Burkholderiales</taxon>
        <taxon>Oxalobacteraceae</taxon>
        <taxon>Telluria group</taxon>
        <taxon>Pseudoduganella</taxon>
    </lineage>
</organism>
<evidence type="ECO:0000313" key="2">
    <source>
        <dbReference type="EMBL" id="MTW05604.1"/>
    </source>
</evidence>
<accession>A0A6L6Q805</accession>
<dbReference type="Pfam" id="PF10003">
    <property type="entry name" value="DUF2244"/>
    <property type="match status" value="1"/>
</dbReference>
<dbReference type="AlphaFoldDB" id="A0A6L6Q805"/>
<dbReference type="Proteomes" id="UP000484015">
    <property type="component" value="Unassembled WGS sequence"/>
</dbReference>
<keyword evidence="3" id="KW-1185">Reference proteome</keyword>